<feature type="compositionally biased region" description="Low complexity" evidence="9">
    <location>
        <begin position="466"/>
        <end position="476"/>
    </location>
</feature>
<gene>
    <name evidence="11" type="ORF">PHISCL_05881</name>
</gene>
<evidence type="ECO:0000256" key="4">
    <source>
        <dbReference type="ARBA" id="ARBA00023015"/>
    </source>
</evidence>
<dbReference type="GO" id="GO:0005669">
    <property type="term" value="C:transcription factor TFIID complex"/>
    <property type="evidence" value="ECO:0007669"/>
    <property type="project" value="InterPro"/>
</dbReference>
<organism evidence="11 12">
    <name type="scientific">Aspergillus sclerotialis</name>
    <dbReference type="NCBI Taxonomy" id="2070753"/>
    <lineage>
        <taxon>Eukaryota</taxon>
        <taxon>Fungi</taxon>
        <taxon>Dikarya</taxon>
        <taxon>Ascomycota</taxon>
        <taxon>Pezizomycotina</taxon>
        <taxon>Eurotiomycetes</taxon>
        <taxon>Eurotiomycetidae</taxon>
        <taxon>Eurotiales</taxon>
        <taxon>Aspergillaceae</taxon>
        <taxon>Aspergillus</taxon>
        <taxon>Aspergillus subgen. Polypaecilum</taxon>
    </lineage>
</organism>
<feature type="region of interest" description="Disordered" evidence="9">
    <location>
        <begin position="332"/>
        <end position="411"/>
    </location>
</feature>
<feature type="compositionally biased region" description="Low complexity" evidence="9">
    <location>
        <begin position="10"/>
        <end position="28"/>
    </location>
</feature>
<feature type="domain" description="Transcription initiation factor TFIID component TAF4 C-terminal" evidence="10">
    <location>
        <begin position="282"/>
        <end position="535"/>
    </location>
</feature>
<evidence type="ECO:0000256" key="3">
    <source>
        <dbReference type="ARBA" id="ARBA00017306"/>
    </source>
</evidence>
<evidence type="ECO:0000256" key="1">
    <source>
        <dbReference type="ARBA" id="ARBA00004123"/>
    </source>
</evidence>
<comment type="similarity">
    <text evidence="2">Belongs to the TAF4 family.</text>
</comment>
<feature type="compositionally biased region" description="Low complexity" evidence="9">
    <location>
        <begin position="136"/>
        <end position="167"/>
    </location>
</feature>
<feature type="compositionally biased region" description="Polar residues" evidence="9">
    <location>
        <begin position="45"/>
        <end position="59"/>
    </location>
</feature>
<evidence type="ECO:0000256" key="8">
    <source>
        <dbReference type="ARBA" id="ARBA00031747"/>
    </source>
</evidence>
<dbReference type="EMBL" id="MVGC01000205">
    <property type="protein sequence ID" value="RJE21790.1"/>
    <property type="molecule type" value="Genomic_DNA"/>
</dbReference>
<feature type="compositionally biased region" description="Basic and acidic residues" evidence="9">
    <location>
        <begin position="353"/>
        <end position="366"/>
    </location>
</feature>
<name>A0A3A2ZGQ4_9EURO</name>
<comment type="function">
    <text evidence="7">Functions as a component of the DNA-binding general transcription factor complex TFIID. Binding of TFIID to a promoter (with or without TATA element) is the initial step in pre-initiation complex (PIC) formation. TFIID plays a key role in the regulation of gene expression by RNA polymerase II through different activities such as transcription activator interaction, core promoter recognition and selectivity, TFIIA and TFIIB interaction, chromatin modification (histone acetylation by TAF1), facilitation of DNA opening and initiation of transcription.</text>
</comment>
<feature type="region of interest" description="Disordered" evidence="9">
    <location>
        <begin position="531"/>
        <end position="551"/>
    </location>
</feature>
<accession>A0A3A2ZGQ4</accession>
<evidence type="ECO:0000313" key="12">
    <source>
        <dbReference type="Proteomes" id="UP000266188"/>
    </source>
</evidence>
<evidence type="ECO:0000256" key="6">
    <source>
        <dbReference type="ARBA" id="ARBA00023242"/>
    </source>
</evidence>
<proteinExistence type="inferred from homology"/>
<feature type="compositionally biased region" description="Basic and acidic residues" evidence="9">
    <location>
        <begin position="196"/>
        <end position="208"/>
    </location>
</feature>
<comment type="caution">
    <text evidence="11">The sequence shown here is derived from an EMBL/GenBank/DDBJ whole genome shotgun (WGS) entry which is preliminary data.</text>
</comment>
<evidence type="ECO:0000313" key="11">
    <source>
        <dbReference type="EMBL" id="RJE21790.1"/>
    </source>
</evidence>
<evidence type="ECO:0000256" key="2">
    <source>
        <dbReference type="ARBA" id="ARBA00006178"/>
    </source>
</evidence>
<dbReference type="AlphaFoldDB" id="A0A3A2ZGQ4"/>
<comment type="subcellular location">
    <subcellularLocation>
        <location evidence="1">Nucleus</location>
    </subcellularLocation>
</comment>
<evidence type="ECO:0000256" key="9">
    <source>
        <dbReference type="SAM" id="MobiDB-lite"/>
    </source>
</evidence>
<feature type="compositionally biased region" description="Basic and acidic residues" evidence="9">
    <location>
        <begin position="541"/>
        <end position="551"/>
    </location>
</feature>
<dbReference type="OrthoDB" id="21060at2759"/>
<sequence>MAQMQHHQYPSQSFSPPASTPSPNAASPVNGAIPPPPKRQRLSPHPTSQSQSPYGSPSFGTLQLPQNQPPPTNGTNVNGLPPTQQPPHPQGAMGPPSRPPDKATDAAELTDVLTSSGIDIREEEAYLTNSYGPGVQAQQAQRQSQQLPPNVSFTSQTSTVGTSSTPSFNDPSQLKPSSQGSFYTEPSTQPAAPFKDPNEPTRADTEAARRAQYHIQDPFLLTKVLEQKLQKRGMDLGVRIPSEGLFHPVGRPQPIEVTGPDGSSVVRTGQTILNSEGAPLVDILNLMSIACEERLRNVIDYSSSLARSRRAHSHGGVPTEWKDLAVASGGNAEATKTLKRPHSAIELQQSKPTTEKLRVLSDKDTSQESGRASKRTKRNANAILGEGGNKANSADASGTSTPIGERPPWLGGKAMTKKEARRMMDAKVSEAQQHQQSVETARMATNSMLSGGLFGTKKSYSWLRGPSTPSGFSTPSRVNTATPSGGDNSRDGRPGEPAVIPTKRLGAWREDKERGSGIQLRDVLFMLEMDGRGRKHVQKAYSKDAKEDRQG</sequence>
<keyword evidence="5" id="KW-0804">Transcription</keyword>
<dbReference type="GO" id="GO:0006352">
    <property type="term" value="P:DNA-templated transcription initiation"/>
    <property type="evidence" value="ECO:0007669"/>
    <property type="project" value="InterPro"/>
</dbReference>
<feature type="compositionally biased region" description="Low complexity" evidence="9">
    <location>
        <begin position="73"/>
        <end position="82"/>
    </location>
</feature>
<feature type="compositionally biased region" description="Polar residues" evidence="9">
    <location>
        <begin position="477"/>
        <end position="487"/>
    </location>
</feature>
<feature type="region of interest" description="Disordered" evidence="9">
    <location>
        <begin position="466"/>
        <end position="504"/>
    </location>
</feature>
<dbReference type="STRING" id="2070753.A0A3A2ZGQ4"/>
<dbReference type="Proteomes" id="UP000266188">
    <property type="component" value="Unassembled WGS sequence"/>
</dbReference>
<evidence type="ECO:0000259" key="10">
    <source>
        <dbReference type="Pfam" id="PF05236"/>
    </source>
</evidence>
<evidence type="ECO:0000256" key="5">
    <source>
        <dbReference type="ARBA" id="ARBA00023163"/>
    </source>
</evidence>
<feature type="region of interest" description="Disordered" evidence="9">
    <location>
        <begin position="1"/>
        <end position="208"/>
    </location>
</feature>
<keyword evidence="4" id="KW-0805">Transcription regulation</keyword>
<feature type="compositionally biased region" description="Polar residues" evidence="9">
    <location>
        <begin position="390"/>
        <end position="402"/>
    </location>
</feature>
<protein>
    <recommendedName>
        <fullName evidence="3">Transcription initiation factor TFIID subunit 4</fullName>
    </recommendedName>
    <alternativeName>
        <fullName evidence="8">TBP-associated factor 4</fullName>
    </alternativeName>
</protein>
<keyword evidence="12" id="KW-1185">Reference proteome</keyword>
<keyword evidence="6" id="KW-0539">Nucleus</keyword>
<dbReference type="Pfam" id="PF05236">
    <property type="entry name" value="TAF4"/>
    <property type="match status" value="1"/>
</dbReference>
<reference evidence="12" key="1">
    <citation type="submission" date="2017-02" db="EMBL/GenBank/DDBJ databases">
        <authorList>
            <person name="Tafer H."/>
            <person name="Lopandic K."/>
        </authorList>
    </citation>
    <scope>NUCLEOTIDE SEQUENCE [LARGE SCALE GENOMIC DNA]</scope>
    <source>
        <strain evidence="12">CBS 366.77</strain>
    </source>
</reference>
<dbReference type="InterPro" id="IPR007900">
    <property type="entry name" value="TAF4_C"/>
</dbReference>
<feature type="compositionally biased region" description="Polar residues" evidence="9">
    <location>
        <begin position="168"/>
        <end position="190"/>
    </location>
</feature>
<evidence type="ECO:0000256" key="7">
    <source>
        <dbReference type="ARBA" id="ARBA00025346"/>
    </source>
</evidence>